<feature type="domain" description="HTH araC/xylS-type" evidence="4">
    <location>
        <begin position="164"/>
        <end position="263"/>
    </location>
</feature>
<organism evidence="5 6">
    <name type="scientific">Stappia indica</name>
    <dbReference type="NCBI Taxonomy" id="538381"/>
    <lineage>
        <taxon>Bacteria</taxon>
        <taxon>Pseudomonadati</taxon>
        <taxon>Pseudomonadota</taxon>
        <taxon>Alphaproteobacteria</taxon>
        <taxon>Hyphomicrobiales</taxon>
        <taxon>Stappiaceae</taxon>
        <taxon>Stappia</taxon>
    </lineage>
</organism>
<evidence type="ECO:0000259" key="4">
    <source>
        <dbReference type="PROSITE" id="PS01124"/>
    </source>
</evidence>
<dbReference type="Proteomes" id="UP000219331">
    <property type="component" value="Unassembled WGS sequence"/>
</dbReference>
<dbReference type="InterPro" id="IPR032783">
    <property type="entry name" value="AraC_lig"/>
</dbReference>
<sequence>MNDASMPQGRVDRLSALIDRFRISACVLGSALPPGEPAHLLLTGDETLDENEPLVLRRLVFRVDGTREGCRLQGRLAVAARVDLGGPGSPLATALPEEVCIDLAEAPALAAVAAVLHEEVTSPRCGGKAIVDRLCEIVVIRFLRHAIETGQARDGLIAGLGHPQIMLGLVAMHEAPERRWRLEELAGICGMSRTAFATGFRRTVGQTPGAYLQAWRLCLARQEIARGGVLKSVAGRVGFSSASAFSRAYSRQFGQPPSDHARVGFSSA</sequence>
<dbReference type="STRING" id="538381.GCA_001696535_01103"/>
<dbReference type="SUPFAM" id="SSF46689">
    <property type="entry name" value="Homeodomain-like"/>
    <property type="match status" value="2"/>
</dbReference>
<dbReference type="Pfam" id="PF12852">
    <property type="entry name" value="Cupin_6"/>
    <property type="match status" value="1"/>
</dbReference>
<dbReference type="PANTHER" id="PTHR46796">
    <property type="entry name" value="HTH-TYPE TRANSCRIPTIONAL ACTIVATOR RHAS-RELATED"/>
    <property type="match status" value="1"/>
</dbReference>
<dbReference type="EMBL" id="OBML01000001">
    <property type="protein sequence ID" value="SOB89113.1"/>
    <property type="molecule type" value="Genomic_DNA"/>
</dbReference>
<dbReference type="InterPro" id="IPR009057">
    <property type="entry name" value="Homeodomain-like_sf"/>
</dbReference>
<dbReference type="SMART" id="SM00342">
    <property type="entry name" value="HTH_ARAC"/>
    <property type="match status" value="1"/>
</dbReference>
<protein>
    <submittedName>
        <fullName evidence="5">Transcriptional regulator, AraC family</fullName>
    </submittedName>
</protein>
<dbReference type="GO" id="GO:0043565">
    <property type="term" value="F:sequence-specific DNA binding"/>
    <property type="evidence" value="ECO:0007669"/>
    <property type="project" value="InterPro"/>
</dbReference>
<evidence type="ECO:0000256" key="1">
    <source>
        <dbReference type="ARBA" id="ARBA00023015"/>
    </source>
</evidence>
<dbReference type="Gene3D" id="1.10.10.60">
    <property type="entry name" value="Homeodomain-like"/>
    <property type="match status" value="2"/>
</dbReference>
<evidence type="ECO:0000313" key="6">
    <source>
        <dbReference type="Proteomes" id="UP000219331"/>
    </source>
</evidence>
<dbReference type="GO" id="GO:0003700">
    <property type="term" value="F:DNA-binding transcription factor activity"/>
    <property type="evidence" value="ECO:0007669"/>
    <property type="project" value="InterPro"/>
</dbReference>
<dbReference type="OrthoDB" id="9783876at2"/>
<dbReference type="InterPro" id="IPR050204">
    <property type="entry name" value="AraC_XylS_family_regulators"/>
</dbReference>
<accession>A0A285R4T1</accession>
<keyword evidence="6" id="KW-1185">Reference proteome</keyword>
<dbReference type="AlphaFoldDB" id="A0A285R4T1"/>
<name>A0A285R4T1_9HYPH</name>
<proteinExistence type="predicted"/>
<dbReference type="PANTHER" id="PTHR46796:SF7">
    <property type="entry name" value="ARAC FAMILY TRANSCRIPTIONAL REGULATOR"/>
    <property type="match status" value="1"/>
</dbReference>
<dbReference type="RefSeq" id="WP_097173521.1">
    <property type="nucleotide sequence ID" value="NZ_OBML01000001.1"/>
</dbReference>
<reference evidence="5 6" key="1">
    <citation type="submission" date="2017-08" db="EMBL/GenBank/DDBJ databases">
        <authorList>
            <person name="de Groot N.N."/>
        </authorList>
    </citation>
    <scope>NUCLEOTIDE SEQUENCE [LARGE SCALE GENOMIC DNA]</scope>
    <source>
        <strain evidence="5 6">USBA 352</strain>
    </source>
</reference>
<evidence type="ECO:0000313" key="5">
    <source>
        <dbReference type="EMBL" id="SOB89113.1"/>
    </source>
</evidence>
<evidence type="ECO:0000256" key="3">
    <source>
        <dbReference type="ARBA" id="ARBA00023163"/>
    </source>
</evidence>
<dbReference type="InterPro" id="IPR018060">
    <property type="entry name" value="HTH_AraC"/>
</dbReference>
<dbReference type="Pfam" id="PF12833">
    <property type="entry name" value="HTH_18"/>
    <property type="match status" value="1"/>
</dbReference>
<gene>
    <name evidence="5" type="ORF">SAMN05421512_10121</name>
</gene>
<keyword evidence="1" id="KW-0805">Transcription regulation</keyword>
<dbReference type="PROSITE" id="PS01124">
    <property type="entry name" value="HTH_ARAC_FAMILY_2"/>
    <property type="match status" value="1"/>
</dbReference>
<evidence type="ECO:0000256" key="2">
    <source>
        <dbReference type="ARBA" id="ARBA00023125"/>
    </source>
</evidence>
<keyword evidence="3" id="KW-0804">Transcription</keyword>
<keyword evidence="2" id="KW-0238">DNA-binding</keyword>